<dbReference type="Gene3D" id="1.20.920.10">
    <property type="entry name" value="Bromodomain-like"/>
    <property type="match status" value="1"/>
</dbReference>
<dbReference type="InterPro" id="IPR021900">
    <property type="entry name" value="DUF3512"/>
</dbReference>
<dbReference type="GO" id="GO:0006357">
    <property type="term" value="P:regulation of transcription by RNA polymerase II"/>
    <property type="evidence" value="ECO:0007669"/>
    <property type="project" value="TreeGrafter"/>
</dbReference>
<dbReference type="PANTHER" id="PTHR22881:SF27">
    <property type="entry name" value="BROMODOMAIN CONTAINING 7_9"/>
    <property type="match status" value="1"/>
</dbReference>
<evidence type="ECO:0000313" key="9">
    <source>
        <dbReference type="EMBL" id="KAF6019546.1"/>
    </source>
</evidence>
<keyword evidence="3 6" id="KW-0103">Bromodomain</keyword>
<dbReference type="EMBL" id="VXIV02003222">
    <property type="protein sequence ID" value="KAF6019546.1"/>
    <property type="molecule type" value="Genomic_DNA"/>
</dbReference>
<keyword evidence="10" id="KW-1185">Reference proteome</keyword>
<reference evidence="9" key="1">
    <citation type="submission" date="2020-06" db="EMBL/GenBank/DDBJ databases">
        <title>Draft genome of Bugula neritina, a colonial animal packing powerful symbionts and potential medicines.</title>
        <authorList>
            <person name="Rayko M."/>
        </authorList>
    </citation>
    <scope>NUCLEOTIDE SEQUENCE [LARGE SCALE GENOMIC DNA]</scope>
    <source>
        <strain evidence="9">Kwan_BN1</strain>
    </source>
</reference>
<sequence length="635" mass="70657">MVKRAAKRSRKDVSDPKSSLKMVLKVSAADHATSRPTSPSTSALSQDSDDDKSLGRSSNKKSRTTGTGRQSPPTPTPLKKGITANDFVPAERNLRDRHRAPSPKPHNNALQDTLLYLHKLIEKRDTQHFFAFPINDMIAPDYSHVIKNPMDFSTMKEKIDKKEYTSIMEYKGDVKLICVNAMNYNHPDTVYYKAAQKLLEYAMRTLSKDRLLSLRRNQPMMSSLTDSELSLHLDVDASDYIAASRQQKKQRDVNSYLTFEPIPDHLPAKDIIAMAKERATEAENNLKKCQPNAKFGFLGMEEDGTTYLNVLNPDNTGFINDKERIITLGEKVNKLKAGVPYLESIPADDESTDMKLVQYLNYGPFSSGAPTHDSTFSTLSKTESDMVLSFYGSQNGLDYIQSLRSFVADGSDELINTIDSLANLWTGGKHTEAQNILKETRELAAKEVEQQRQEAIKALKSHVPNSQVEVSKSPSTQSSSFPATPAINYESMKSIAELGIDTSFLDHFEKTNSTQKELEKVSDQLTELNTLQTNRLSLPCYNDKVGDISEQEDKLAQDVQDDLAGLTKQAIPSDISDESKIRSSLGVGLVPTHTKSDSDVVEDLLKKVDNERPEAEPIETLCHSVPLGQSPTQSS</sequence>
<dbReference type="InterPro" id="IPR051831">
    <property type="entry name" value="Bromodomain_contain_prot"/>
</dbReference>
<accession>A0A7J7J1D6</accession>
<dbReference type="SMART" id="SM00297">
    <property type="entry name" value="BROMO"/>
    <property type="match status" value="1"/>
</dbReference>
<evidence type="ECO:0000256" key="3">
    <source>
        <dbReference type="ARBA" id="ARBA00023117"/>
    </source>
</evidence>
<dbReference type="OrthoDB" id="21648at2759"/>
<dbReference type="PANTHER" id="PTHR22881">
    <property type="entry name" value="BROMODOMAIN CONTAINING PROTEIN"/>
    <property type="match status" value="1"/>
</dbReference>
<gene>
    <name evidence="9" type="ORF">EB796_022150</name>
</gene>
<evidence type="ECO:0000256" key="4">
    <source>
        <dbReference type="ARBA" id="ARBA00023163"/>
    </source>
</evidence>
<dbReference type="AlphaFoldDB" id="A0A7J7J1D6"/>
<dbReference type="PRINTS" id="PR00503">
    <property type="entry name" value="BROMODOMAIN"/>
</dbReference>
<evidence type="ECO:0000313" key="10">
    <source>
        <dbReference type="Proteomes" id="UP000593567"/>
    </source>
</evidence>
<organism evidence="9 10">
    <name type="scientific">Bugula neritina</name>
    <name type="common">Brown bryozoan</name>
    <name type="synonym">Sertularia neritina</name>
    <dbReference type="NCBI Taxonomy" id="10212"/>
    <lineage>
        <taxon>Eukaryota</taxon>
        <taxon>Metazoa</taxon>
        <taxon>Spiralia</taxon>
        <taxon>Lophotrochozoa</taxon>
        <taxon>Bryozoa</taxon>
        <taxon>Gymnolaemata</taxon>
        <taxon>Cheilostomatida</taxon>
        <taxon>Flustrina</taxon>
        <taxon>Buguloidea</taxon>
        <taxon>Bugulidae</taxon>
        <taxon>Bugula</taxon>
    </lineage>
</organism>
<feature type="compositionally biased region" description="Low complexity" evidence="7">
    <location>
        <begin position="471"/>
        <end position="480"/>
    </location>
</feature>
<dbReference type="Pfam" id="PF00439">
    <property type="entry name" value="Bromodomain"/>
    <property type="match status" value="1"/>
</dbReference>
<keyword evidence="4" id="KW-0804">Transcription</keyword>
<keyword evidence="2" id="KW-0805">Transcription regulation</keyword>
<comment type="subcellular location">
    <subcellularLocation>
        <location evidence="1">Nucleus</location>
    </subcellularLocation>
</comment>
<evidence type="ECO:0000256" key="5">
    <source>
        <dbReference type="ARBA" id="ARBA00023242"/>
    </source>
</evidence>
<dbReference type="GO" id="GO:0005634">
    <property type="term" value="C:nucleus"/>
    <property type="evidence" value="ECO:0007669"/>
    <property type="project" value="UniProtKB-SubCell"/>
</dbReference>
<evidence type="ECO:0000256" key="7">
    <source>
        <dbReference type="SAM" id="MobiDB-lite"/>
    </source>
</evidence>
<dbReference type="Proteomes" id="UP000593567">
    <property type="component" value="Unassembled WGS sequence"/>
</dbReference>
<evidence type="ECO:0000256" key="1">
    <source>
        <dbReference type="ARBA" id="ARBA00004123"/>
    </source>
</evidence>
<name>A0A7J7J1D6_BUGNE</name>
<feature type="region of interest" description="Disordered" evidence="7">
    <location>
        <begin position="1"/>
        <end position="86"/>
    </location>
</feature>
<dbReference type="PROSITE" id="PS50014">
    <property type="entry name" value="BROMODOMAIN_2"/>
    <property type="match status" value="1"/>
</dbReference>
<protein>
    <recommendedName>
        <fullName evidence="8">Bromo domain-containing protein</fullName>
    </recommendedName>
</protein>
<proteinExistence type="predicted"/>
<evidence type="ECO:0000256" key="6">
    <source>
        <dbReference type="PROSITE-ProRule" id="PRU00035"/>
    </source>
</evidence>
<comment type="caution">
    <text evidence="9">The sequence shown here is derived from an EMBL/GenBank/DDBJ whole genome shotgun (WGS) entry which is preliminary data.</text>
</comment>
<evidence type="ECO:0000256" key="2">
    <source>
        <dbReference type="ARBA" id="ARBA00023015"/>
    </source>
</evidence>
<keyword evidence="5" id="KW-0539">Nucleus</keyword>
<feature type="region of interest" description="Disordered" evidence="7">
    <location>
        <begin position="464"/>
        <end position="483"/>
    </location>
</feature>
<feature type="domain" description="Bromo" evidence="8">
    <location>
        <begin position="122"/>
        <end position="192"/>
    </location>
</feature>
<dbReference type="SUPFAM" id="SSF47370">
    <property type="entry name" value="Bromodomain"/>
    <property type="match status" value="1"/>
</dbReference>
<dbReference type="Pfam" id="PF12024">
    <property type="entry name" value="DUF3512"/>
    <property type="match status" value="1"/>
</dbReference>
<feature type="compositionally biased region" description="Low complexity" evidence="7">
    <location>
        <begin position="34"/>
        <end position="45"/>
    </location>
</feature>
<dbReference type="InterPro" id="IPR036427">
    <property type="entry name" value="Bromodomain-like_sf"/>
</dbReference>
<evidence type="ECO:0000259" key="8">
    <source>
        <dbReference type="PROSITE" id="PS50014"/>
    </source>
</evidence>
<dbReference type="InterPro" id="IPR001487">
    <property type="entry name" value="Bromodomain"/>
</dbReference>
<feature type="compositionally biased region" description="Basic residues" evidence="7">
    <location>
        <begin position="1"/>
        <end position="10"/>
    </location>
</feature>